<feature type="transmembrane region" description="Helical" evidence="6">
    <location>
        <begin position="90"/>
        <end position="115"/>
    </location>
</feature>
<comment type="subcellular location">
    <subcellularLocation>
        <location evidence="1">Cell membrane</location>
        <topology evidence="1">Multi-pass membrane protein</topology>
    </subcellularLocation>
</comment>
<dbReference type="InterPro" id="IPR050833">
    <property type="entry name" value="Poly_Biosynth_Transport"/>
</dbReference>
<accession>A0A291H0U8</accession>
<feature type="transmembrane region" description="Helical" evidence="6">
    <location>
        <begin position="164"/>
        <end position="186"/>
    </location>
</feature>
<feature type="transmembrane region" description="Helical" evidence="6">
    <location>
        <begin position="192"/>
        <end position="210"/>
    </location>
</feature>
<dbReference type="GO" id="GO:0005886">
    <property type="term" value="C:plasma membrane"/>
    <property type="evidence" value="ECO:0007669"/>
    <property type="project" value="UniProtKB-SubCell"/>
</dbReference>
<evidence type="ECO:0000313" key="7">
    <source>
        <dbReference type="EMBL" id="ATG56087.1"/>
    </source>
</evidence>
<feature type="transmembrane region" description="Helical" evidence="6">
    <location>
        <begin position="135"/>
        <end position="152"/>
    </location>
</feature>
<dbReference type="RefSeq" id="WP_096800547.1">
    <property type="nucleotide sequence ID" value="NZ_CP023564.1"/>
</dbReference>
<dbReference type="EMBL" id="CP023564">
    <property type="protein sequence ID" value="ATG56087.1"/>
    <property type="molecule type" value="Genomic_DNA"/>
</dbReference>
<dbReference type="OrthoDB" id="3294889at2"/>
<evidence type="ECO:0000256" key="2">
    <source>
        <dbReference type="ARBA" id="ARBA00022475"/>
    </source>
</evidence>
<evidence type="ECO:0000256" key="5">
    <source>
        <dbReference type="ARBA" id="ARBA00023136"/>
    </source>
</evidence>
<feature type="transmembrane region" description="Helical" evidence="6">
    <location>
        <begin position="20"/>
        <end position="41"/>
    </location>
</feature>
<feature type="transmembrane region" description="Helical" evidence="6">
    <location>
        <begin position="442"/>
        <end position="464"/>
    </location>
</feature>
<dbReference type="InterPro" id="IPR002797">
    <property type="entry name" value="Polysacc_synth"/>
</dbReference>
<protein>
    <submittedName>
        <fullName evidence="7">Uncharacterized protein</fullName>
    </submittedName>
</protein>
<keyword evidence="4 6" id="KW-1133">Transmembrane helix</keyword>
<name>A0A291H0U8_9MICO</name>
<gene>
    <name evidence="7" type="ORF">CFK41_15845</name>
</gene>
<feature type="transmembrane region" description="Helical" evidence="6">
    <location>
        <begin position="320"/>
        <end position="343"/>
    </location>
</feature>
<reference evidence="7 8" key="1">
    <citation type="journal article" date="2014" name="Int. J. Syst. Evol. Microbiol.">
        <title>Brachybacterium ginsengisoli sp. nov., isolated from soil of a ginseng field.</title>
        <authorList>
            <person name="Hoang V.A."/>
            <person name="Kim Y.J."/>
            <person name="Nguyen N.L."/>
            <person name="Yang D.C."/>
        </authorList>
    </citation>
    <scope>NUCLEOTIDE SEQUENCE [LARGE SCALE GENOMIC DNA]</scope>
    <source>
        <strain evidence="7 8">DCY80</strain>
    </source>
</reference>
<dbReference type="KEGG" id="bgg:CFK41_15845"/>
<feature type="transmembrane region" description="Helical" evidence="6">
    <location>
        <begin position="388"/>
        <end position="405"/>
    </location>
</feature>
<evidence type="ECO:0000313" key="8">
    <source>
        <dbReference type="Proteomes" id="UP000217889"/>
    </source>
</evidence>
<feature type="transmembrane region" description="Helical" evidence="6">
    <location>
        <begin position="355"/>
        <end position="376"/>
    </location>
</feature>
<keyword evidence="8" id="KW-1185">Reference proteome</keyword>
<proteinExistence type="predicted"/>
<keyword evidence="3 6" id="KW-0812">Transmembrane</keyword>
<keyword evidence="5 6" id="KW-0472">Membrane</keyword>
<keyword evidence="2" id="KW-1003">Cell membrane</keyword>
<sequence length="503" mass="52048">MVEVTARRRAPEMRLGRESALTFSGIVVNAGIAFVVTWLIARGLGAGATGAFFLLTSLFMISTSVIGLGSDTGLVRSLSRSRATDRMGELGPTVAIAMRPVILLGLILTAMLVVAADPIADRLVPGTDGASTLRLLALALVPATSTGILLAGSRGLDHIRTYTVVQNLVVPISRLALVAAAIAVLGTTWSVVWAWAIPLFLASAIAALALRRQLRAAAGAGAALPTAERDELARGFWSFSLPRGGAVILERGLDWADVLLVIALMGPSAGGVYGVVTRIVQAGNMLEAALRIVLGPRLSSAIAKEDLAGADALYRKVTQLLILGSWPFYLSVAVFADVLLGLFGSEFVPGAPALVVLATAMALKNTAGALQTVLLMAGRSTWQLRNKAIQLAVLLSLAGVLVPVWGLNGAAIAFAVGVAVDTLLAARQVHRLLGFSAPLRSIARAAVLPVLVVVGGSIAIRLLLPGAGALVQLTGLALALLVYGIAVRISFSKGLLSHDRHDA</sequence>
<organism evidence="7 8">
    <name type="scientific">Brachybacterium ginsengisoli</name>
    <dbReference type="NCBI Taxonomy" id="1331682"/>
    <lineage>
        <taxon>Bacteria</taxon>
        <taxon>Bacillati</taxon>
        <taxon>Actinomycetota</taxon>
        <taxon>Actinomycetes</taxon>
        <taxon>Micrococcales</taxon>
        <taxon>Dermabacteraceae</taxon>
        <taxon>Brachybacterium</taxon>
    </lineage>
</organism>
<evidence type="ECO:0000256" key="1">
    <source>
        <dbReference type="ARBA" id="ARBA00004651"/>
    </source>
</evidence>
<evidence type="ECO:0000256" key="6">
    <source>
        <dbReference type="SAM" id="Phobius"/>
    </source>
</evidence>
<feature type="transmembrane region" description="Helical" evidence="6">
    <location>
        <begin position="47"/>
        <end position="69"/>
    </location>
</feature>
<dbReference type="Pfam" id="PF01943">
    <property type="entry name" value="Polysacc_synt"/>
    <property type="match status" value="1"/>
</dbReference>
<evidence type="ECO:0000256" key="4">
    <source>
        <dbReference type="ARBA" id="ARBA00022989"/>
    </source>
</evidence>
<evidence type="ECO:0000256" key="3">
    <source>
        <dbReference type="ARBA" id="ARBA00022692"/>
    </source>
</evidence>
<dbReference type="AlphaFoldDB" id="A0A291H0U8"/>
<feature type="transmembrane region" description="Helical" evidence="6">
    <location>
        <begin position="470"/>
        <end position="491"/>
    </location>
</feature>
<dbReference type="PANTHER" id="PTHR30250:SF11">
    <property type="entry name" value="O-ANTIGEN TRANSPORTER-RELATED"/>
    <property type="match status" value="1"/>
</dbReference>
<dbReference type="PANTHER" id="PTHR30250">
    <property type="entry name" value="PST FAMILY PREDICTED COLANIC ACID TRANSPORTER"/>
    <property type="match status" value="1"/>
</dbReference>
<dbReference type="Proteomes" id="UP000217889">
    <property type="component" value="Chromosome"/>
</dbReference>